<dbReference type="CDD" id="cd17536">
    <property type="entry name" value="REC_YesN-like"/>
    <property type="match status" value="1"/>
</dbReference>
<name>A0A8J8SGG5_9FIRM</name>
<evidence type="ECO:0000256" key="4">
    <source>
        <dbReference type="ARBA" id="ARBA00022553"/>
    </source>
</evidence>
<feature type="domain" description="HTH araC/xylS-type" evidence="11">
    <location>
        <begin position="435"/>
        <end position="531"/>
    </location>
</feature>
<evidence type="ECO:0000259" key="11">
    <source>
        <dbReference type="PROSITE" id="PS01124"/>
    </source>
</evidence>
<dbReference type="GO" id="GO:0005737">
    <property type="term" value="C:cytoplasm"/>
    <property type="evidence" value="ECO:0007669"/>
    <property type="project" value="UniProtKB-SubCell"/>
</dbReference>
<accession>A0A8J8SGG5</accession>
<comment type="subcellular location">
    <subcellularLocation>
        <location evidence="1">Cytoplasm</location>
    </subcellularLocation>
</comment>
<dbReference type="Proteomes" id="UP000683246">
    <property type="component" value="Chromosome"/>
</dbReference>
<protein>
    <recommendedName>
        <fullName evidence="2">Stage 0 sporulation protein A homolog</fullName>
    </recommendedName>
</protein>
<feature type="modified residue" description="4-aspartylphosphate" evidence="10">
    <location>
        <position position="56"/>
    </location>
</feature>
<gene>
    <name evidence="13" type="ORF">HZI73_08475</name>
</gene>
<evidence type="ECO:0000256" key="10">
    <source>
        <dbReference type="PROSITE-ProRule" id="PRU00169"/>
    </source>
</evidence>
<dbReference type="SUPFAM" id="SSF46689">
    <property type="entry name" value="Homeodomain-like"/>
    <property type="match status" value="2"/>
</dbReference>
<organism evidence="13 14">
    <name type="scientific">Vallitalea pronyensis</name>
    <dbReference type="NCBI Taxonomy" id="1348613"/>
    <lineage>
        <taxon>Bacteria</taxon>
        <taxon>Bacillati</taxon>
        <taxon>Bacillota</taxon>
        <taxon>Clostridia</taxon>
        <taxon>Lachnospirales</taxon>
        <taxon>Vallitaleaceae</taxon>
        <taxon>Vallitalea</taxon>
    </lineage>
</organism>
<dbReference type="GO" id="GO:0003700">
    <property type="term" value="F:DNA-binding transcription factor activity"/>
    <property type="evidence" value="ECO:0007669"/>
    <property type="project" value="InterPro"/>
</dbReference>
<comment type="function">
    <text evidence="9">May play the central regulatory role in sporulation. It may be an element of the effector pathway responsible for the activation of sporulation genes in response to nutritional stress. Spo0A may act in concert with spo0H (a sigma factor) to control the expression of some genes that are critical to the sporulation process.</text>
</comment>
<evidence type="ECO:0000256" key="9">
    <source>
        <dbReference type="ARBA" id="ARBA00024867"/>
    </source>
</evidence>
<evidence type="ECO:0000256" key="3">
    <source>
        <dbReference type="ARBA" id="ARBA00022490"/>
    </source>
</evidence>
<keyword evidence="6" id="KW-0805">Transcription regulation</keyword>
<evidence type="ECO:0000256" key="1">
    <source>
        <dbReference type="ARBA" id="ARBA00004496"/>
    </source>
</evidence>
<dbReference type="InterPro" id="IPR020449">
    <property type="entry name" value="Tscrpt_reg_AraC-type_HTH"/>
</dbReference>
<dbReference type="RefSeq" id="WP_212697816.1">
    <property type="nucleotide sequence ID" value="NZ_CP058649.1"/>
</dbReference>
<evidence type="ECO:0000256" key="7">
    <source>
        <dbReference type="ARBA" id="ARBA00023125"/>
    </source>
</evidence>
<dbReference type="AlphaFoldDB" id="A0A8J8SGG5"/>
<dbReference type="GO" id="GO:0000160">
    <property type="term" value="P:phosphorelay signal transduction system"/>
    <property type="evidence" value="ECO:0007669"/>
    <property type="project" value="UniProtKB-KW"/>
</dbReference>
<dbReference type="SMART" id="SM00342">
    <property type="entry name" value="HTH_ARAC"/>
    <property type="match status" value="1"/>
</dbReference>
<sequence>MMYRLIIVDDEQIVLDGLKFLIHDTVEDIEVVATASSGREAIAACEQHYPDIVFMDIKMPGINGIEAIEAIKKRHIDTRFVIISAYEQFEYAKQAVELGVSDYILKPIRPDKVTEVLHKIIHEITVERKQRLREIENREKIEKIIPVLEHGFIYSLLLNTDYRDELTKYQDLFEVKNEKGYVMVIEFGEGKHSELQNKIGTGIKGQSFYPKVQSAIKYKCKCIVGPMIVNQMTVLVYENHMDSEYEQRIKAFELADAIYNAIKQLVDSNIYIGIGSCYALEKSKNSLEEAMFSLNRITDEHIVHINDISEKDSSSDDYTYIDIKEDQNRIIKLLELGDEEQLVNAMKSFFNKINKKFHGDMVDVRNTILELMVMVLSCSYRNDLQEEIVGYSSYLNELNRLESMVALQNWCLRKVSFISEQVQSKKGKHISKVVLHARNYIDAHLREDLNLIDISKEVSVSPQYFSKIFKDEIGLSFVEYVRKKRIDIAKEMLRTHKYSVKEICYQIGYNDPNYFSRLFKKLVGVSPTEYK</sequence>
<dbReference type="PROSITE" id="PS01124">
    <property type="entry name" value="HTH_ARAC_FAMILY_2"/>
    <property type="match status" value="1"/>
</dbReference>
<dbReference type="PROSITE" id="PS00041">
    <property type="entry name" value="HTH_ARAC_FAMILY_1"/>
    <property type="match status" value="1"/>
</dbReference>
<evidence type="ECO:0000256" key="2">
    <source>
        <dbReference type="ARBA" id="ARBA00018672"/>
    </source>
</evidence>
<keyword evidence="4 10" id="KW-0597">Phosphoprotein</keyword>
<evidence type="ECO:0000256" key="6">
    <source>
        <dbReference type="ARBA" id="ARBA00023015"/>
    </source>
</evidence>
<dbReference type="SUPFAM" id="SSF52172">
    <property type="entry name" value="CheY-like"/>
    <property type="match status" value="1"/>
</dbReference>
<dbReference type="InterPro" id="IPR009057">
    <property type="entry name" value="Homeodomain-like_sf"/>
</dbReference>
<proteinExistence type="predicted"/>
<dbReference type="PRINTS" id="PR00032">
    <property type="entry name" value="HTHARAC"/>
</dbReference>
<dbReference type="SMART" id="SM00448">
    <property type="entry name" value="REC"/>
    <property type="match status" value="1"/>
</dbReference>
<keyword evidence="5" id="KW-0902">Two-component regulatory system</keyword>
<dbReference type="EMBL" id="CP058649">
    <property type="protein sequence ID" value="QUI22332.1"/>
    <property type="molecule type" value="Genomic_DNA"/>
</dbReference>
<evidence type="ECO:0000256" key="5">
    <source>
        <dbReference type="ARBA" id="ARBA00023012"/>
    </source>
</evidence>
<keyword evidence="14" id="KW-1185">Reference proteome</keyword>
<dbReference type="PANTHER" id="PTHR42713">
    <property type="entry name" value="HISTIDINE KINASE-RELATED"/>
    <property type="match status" value="1"/>
</dbReference>
<dbReference type="PROSITE" id="PS50110">
    <property type="entry name" value="RESPONSE_REGULATORY"/>
    <property type="match status" value="1"/>
</dbReference>
<keyword evidence="7" id="KW-0238">DNA-binding</keyword>
<dbReference type="PANTHER" id="PTHR42713:SF3">
    <property type="entry name" value="TRANSCRIPTIONAL REGULATORY PROTEIN HPTR"/>
    <property type="match status" value="1"/>
</dbReference>
<dbReference type="Pfam" id="PF12833">
    <property type="entry name" value="HTH_18"/>
    <property type="match status" value="1"/>
</dbReference>
<dbReference type="GO" id="GO:0043565">
    <property type="term" value="F:sequence-specific DNA binding"/>
    <property type="evidence" value="ECO:0007669"/>
    <property type="project" value="InterPro"/>
</dbReference>
<reference evidence="13" key="1">
    <citation type="submission" date="2020-07" db="EMBL/GenBank/DDBJ databases">
        <title>Vallitalea pronyensis genome.</title>
        <authorList>
            <person name="Postec A."/>
        </authorList>
    </citation>
    <scope>NUCLEOTIDE SEQUENCE</scope>
    <source>
        <strain evidence="13">FatNI3</strain>
    </source>
</reference>
<dbReference type="InterPro" id="IPR018062">
    <property type="entry name" value="HTH_AraC-typ_CS"/>
</dbReference>
<evidence type="ECO:0000259" key="12">
    <source>
        <dbReference type="PROSITE" id="PS50110"/>
    </source>
</evidence>
<evidence type="ECO:0000313" key="13">
    <source>
        <dbReference type="EMBL" id="QUI22332.1"/>
    </source>
</evidence>
<dbReference type="InterPro" id="IPR018060">
    <property type="entry name" value="HTH_AraC"/>
</dbReference>
<feature type="domain" description="Response regulatory" evidence="12">
    <location>
        <begin position="4"/>
        <end position="121"/>
    </location>
</feature>
<evidence type="ECO:0000313" key="14">
    <source>
        <dbReference type="Proteomes" id="UP000683246"/>
    </source>
</evidence>
<dbReference type="InterPro" id="IPR001789">
    <property type="entry name" value="Sig_transdc_resp-reg_receiver"/>
</dbReference>
<dbReference type="InterPro" id="IPR011006">
    <property type="entry name" value="CheY-like_superfamily"/>
</dbReference>
<keyword evidence="8" id="KW-0804">Transcription</keyword>
<dbReference type="Gene3D" id="1.10.10.60">
    <property type="entry name" value="Homeodomain-like"/>
    <property type="match status" value="2"/>
</dbReference>
<dbReference type="KEGG" id="vpy:HZI73_08475"/>
<dbReference type="InterPro" id="IPR051552">
    <property type="entry name" value="HptR"/>
</dbReference>
<evidence type="ECO:0000256" key="8">
    <source>
        <dbReference type="ARBA" id="ARBA00023163"/>
    </source>
</evidence>
<dbReference type="Pfam" id="PF00072">
    <property type="entry name" value="Response_reg"/>
    <property type="match status" value="1"/>
</dbReference>
<dbReference type="Gene3D" id="3.40.50.2300">
    <property type="match status" value="1"/>
</dbReference>
<keyword evidence="3" id="KW-0963">Cytoplasm</keyword>